<evidence type="ECO:0000313" key="3">
    <source>
        <dbReference type="EMBL" id="OQM74835.1"/>
    </source>
</evidence>
<sequence>MPAHRMTLPSLAFALASAAVFAAPPAFADSMKTDSMKSTDTMQTQKMKNDDCMGKAMTKKEKADCEKSMKTGDMMKTDDSTMKTDSMKPAEPTNN</sequence>
<evidence type="ECO:0000256" key="1">
    <source>
        <dbReference type="SAM" id="MobiDB-lite"/>
    </source>
</evidence>
<dbReference type="AlphaFoldDB" id="A0A1V8RNP5"/>
<feature type="compositionally biased region" description="Basic and acidic residues" evidence="1">
    <location>
        <begin position="47"/>
        <end position="88"/>
    </location>
</feature>
<feature type="region of interest" description="Disordered" evidence="1">
    <location>
        <begin position="27"/>
        <end position="95"/>
    </location>
</feature>
<dbReference type="EMBL" id="MDET01000023">
    <property type="protein sequence ID" value="OQM74835.1"/>
    <property type="molecule type" value="Genomic_DNA"/>
</dbReference>
<comment type="caution">
    <text evidence="3">The sequence shown here is derived from an EMBL/GenBank/DDBJ whole genome shotgun (WGS) entry which is preliminary data.</text>
</comment>
<dbReference type="STRING" id="1873176.BFN67_04175"/>
<keyword evidence="2" id="KW-0732">Signal</keyword>
<evidence type="ECO:0000256" key="2">
    <source>
        <dbReference type="SAM" id="SignalP"/>
    </source>
</evidence>
<proteinExistence type="predicted"/>
<dbReference type="Proteomes" id="UP000191905">
    <property type="component" value="Unassembled WGS sequence"/>
</dbReference>
<dbReference type="RefSeq" id="WP_139789193.1">
    <property type="nucleotide sequence ID" value="NZ_MDET01000023.1"/>
</dbReference>
<name>A0A1V8RNP5_9HYPH</name>
<evidence type="ECO:0008006" key="5">
    <source>
        <dbReference type="Google" id="ProtNLM"/>
    </source>
</evidence>
<keyword evidence="4" id="KW-1185">Reference proteome</keyword>
<protein>
    <recommendedName>
        <fullName evidence="5">Pentapeptide MXKDX repeat protein</fullName>
    </recommendedName>
</protein>
<accession>A0A1V8RNP5</accession>
<reference evidence="3 4" key="1">
    <citation type="journal article" date="2016" name="Int. J. Syst. Evol. Microbiol.">
        <title>Pseudaminobacter manganicus sp. nov., isolated from sludge of a manganese mine.</title>
        <authorList>
            <person name="Li J."/>
            <person name="Huang J."/>
            <person name="Liao S."/>
            <person name="Wang G."/>
        </authorList>
    </citation>
    <scope>NUCLEOTIDE SEQUENCE [LARGE SCALE GENOMIC DNA]</scope>
    <source>
        <strain evidence="3 4">JH-7</strain>
    </source>
</reference>
<feature type="signal peptide" evidence="2">
    <location>
        <begin position="1"/>
        <end position="22"/>
    </location>
</feature>
<gene>
    <name evidence="3" type="ORF">BFN67_04175</name>
</gene>
<organism evidence="3 4">
    <name type="scientific">Manganibacter manganicus</name>
    <dbReference type="NCBI Taxonomy" id="1873176"/>
    <lineage>
        <taxon>Bacteria</taxon>
        <taxon>Pseudomonadati</taxon>
        <taxon>Pseudomonadota</taxon>
        <taxon>Alphaproteobacteria</taxon>
        <taxon>Hyphomicrobiales</taxon>
        <taxon>Phyllobacteriaceae</taxon>
        <taxon>Manganibacter</taxon>
    </lineage>
</organism>
<feature type="chain" id="PRO_5012393134" description="Pentapeptide MXKDX repeat protein" evidence="2">
    <location>
        <begin position="23"/>
        <end position="95"/>
    </location>
</feature>
<evidence type="ECO:0000313" key="4">
    <source>
        <dbReference type="Proteomes" id="UP000191905"/>
    </source>
</evidence>